<proteinExistence type="predicted"/>
<protein>
    <submittedName>
        <fullName evidence="1">Uncharacterized protein</fullName>
    </submittedName>
</protein>
<reference evidence="2" key="2">
    <citation type="submission" date="2015-01" db="EMBL/GenBank/DDBJ databases">
        <title>Evolutionary Origins and Diversification of the Mycorrhizal Mutualists.</title>
        <authorList>
            <consortium name="DOE Joint Genome Institute"/>
            <consortium name="Mycorrhizal Genomics Consortium"/>
            <person name="Kohler A."/>
            <person name="Kuo A."/>
            <person name="Nagy L.G."/>
            <person name="Floudas D."/>
            <person name="Copeland A."/>
            <person name="Barry K.W."/>
            <person name="Cichocki N."/>
            <person name="Veneault-Fourrey C."/>
            <person name="LaButti K."/>
            <person name="Lindquist E.A."/>
            <person name="Lipzen A."/>
            <person name="Lundell T."/>
            <person name="Morin E."/>
            <person name="Murat C."/>
            <person name="Riley R."/>
            <person name="Ohm R."/>
            <person name="Sun H."/>
            <person name="Tunlid A."/>
            <person name="Henrissat B."/>
            <person name="Grigoriev I.V."/>
            <person name="Hibbett D.S."/>
            <person name="Martin F."/>
        </authorList>
    </citation>
    <scope>NUCLEOTIDE SEQUENCE [LARGE SCALE GENOMIC DNA]</scope>
    <source>
        <strain evidence="2">MUT 4182</strain>
    </source>
</reference>
<dbReference type="Proteomes" id="UP000054248">
    <property type="component" value="Unassembled WGS sequence"/>
</dbReference>
<dbReference type="HOGENOM" id="CLU_1147908_0_0_1"/>
<dbReference type="EMBL" id="KN822990">
    <property type="protein sequence ID" value="KIO28803.1"/>
    <property type="molecule type" value="Genomic_DNA"/>
</dbReference>
<evidence type="ECO:0000313" key="1">
    <source>
        <dbReference type="EMBL" id="KIO28803.1"/>
    </source>
</evidence>
<gene>
    <name evidence="1" type="ORF">M407DRAFT_6575</name>
</gene>
<accession>A0A0C3L4S6</accession>
<name>A0A0C3L4S6_9AGAM</name>
<keyword evidence="2" id="KW-1185">Reference proteome</keyword>
<sequence>MTDYHGEECTGFIRQVRRKAFEAGKSRDKEWMADYAESCFADDAEVVLMEEYCKYRVSSVEGSGTILAAAPPDAPRVTLPTNASEMIGFVRIVAETLEAGNYISKKVDPHLWSISRKDFPEPYCWLGIRLSDNNQIGPRRWFGNLSLIILSVLAIPVQRQHQRLKLLEHRPRVPKDQHEATFGFSSHWTRPLLTRGVTQTIPTFCNPLVNLENKGILAVSNWSKFTKVNSDRKYAKALHAVN</sequence>
<organism evidence="1 2">
    <name type="scientific">Tulasnella calospora MUT 4182</name>
    <dbReference type="NCBI Taxonomy" id="1051891"/>
    <lineage>
        <taxon>Eukaryota</taxon>
        <taxon>Fungi</taxon>
        <taxon>Dikarya</taxon>
        <taxon>Basidiomycota</taxon>
        <taxon>Agaricomycotina</taxon>
        <taxon>Agaricomycetes</taxon>
        <taxon>Cantharellales</taxon>
        <taxon>Tulasnellaceae</taxon>
        <taxon>Tulasnella</taxon>
    </lineage>
</organism>
<dbReference type="AlphaFoldDB" id="A0A0C3L4S6"/>
<reference evidence="1 2" key="1">
    <citation type="submission" date="2014-04" db="EMBL/GenBank/DDBJ databases">
        <authorList>
            <consortium name="DOE Joint Genome Institute"/>
            <person name="Kuo A."/>
            <person name="Girlanda M."/>
            <person name="Perotto S."/>
            <person name="Kohler A."/>
            <person name="Nagy L.G."/>
            <person name="Floudas D."/>
            <person name="Copeland A."/>
            <person name="Barry K.W."/>
            <person name="Cichocki N."/>
            <person name="Veneault-Fourrey C."/>
            <person name="LaButti K."/>
            <person name="Lindquist E.A."/>
            <person name="Lipzen A."/>
            <person name="Lundell T."/>
            <person name="Morin E."/>
            <person name="Murat C."/>
            <person name="Sun H."/>
            <person name="Tunlid A."/>
            <person name="Henrissat B."/>
            <person name="Grigoriev I.V."/>
            <person name="Hibbett D.S."/>
            <person name="Martin F."/>
            <person name="Nordberg H.P."/>
            <person name="Cantor M.N."/>
            <person name="Hua S.X."/>
        </authorList>
    </citation>
    <scope>NUCLEOTIDE SEQUENCE [LARGE SCALE GENOMIC DNA]</scope>
    <source>
        <strain evidence="1 2">MUT 4182</strain>
    </source>
</reference>
<evidence type="ECO:0000313" key="2">
    <source>
        <dbReference type="Proteomes" id="UP000054248"/>
    </source>
</evidence>